<dbReference type="Pfam" id="PF13155">
    <property type="entry name" value="Toprim_2"/>
    <property type="match status" value="1"/>
</dbReference>
<feature type="domain" description="Toprim" evidence="13">
    <location>
        <begin position="254"/>
        <end position="334"/>
    </location>
</feature>
<evidence type="ECO:0000259" key="13">
    <source>
        <dbReference type="PROSITE" id="PS50880"/>
    </source>
</evidence>
<dbReference type="SMART" id="SM00493">
    <property type="entry name" value="TOPRIM"/>
    <property type="match status" value="1"/>
</dbReference>
<dbReference type="InterPro" id="IPR034151">
    <property type="entry name" value="TOPRIM_DnaG_bac"/>
</dbReference>
<dbReference type="InterPro" id="IPR037068">
    <property type="entry name" value="DNA_primase_core_N_sf"/>
</dbReference>
<sequence>MAEDNIFEIVKQKLNIVDVISLYISLTKKGKNYVACCPFHGEKTPSFVVSQEKQIFKCFGCSKSGNLITFIELYTKKSPLESIKELVSKFNLNIDLTRFSNSITTTTKEQEDLYNINQIANDIFQFEILEINQNEQLKLFLKKRRLTKPLIKEFEIGFADKDKNLCNMLIAKNCSSFNLANSSLIASNNFDNFFNDRLMFPIKNKDGRIVAFSGRSIYNNVEPKYLNSSETIVFKKHEVMFNYYHALDEIIKKSSVYLVEGQFDCIALYKINIKNAVALLGTALSIQNLESLRNCNIVLFFDNDFAGKNATKKNLRIILANQKRYNLKVSFVLNVHSKDPDELYNIDEGKTLSEIACCPVDLFMYLFNEFKQVFQLETNESRKVELNAELFEFVIYLQEPLILKLKEKLIENKIFSVETWNKYLFLYGKENFPLHPISKNNLKPSLDNEYNKKNYSKNSNYKKYEDLNFAYSDPSFDRLDFFEEPLIQQPKLITGRNLVFYLIIKTIIKHPQYIANYQLVDFARMAFSNGCQNHKMFLCFLINSIKNNKSIDETNFESYITNNIDLEDNAKQIYLDLFKEIMSLKNKEYTKEELDKNLNNWMKETGQSKDLIINLDRRK</sequence>
<dbReference type="GO" id="GO:0000428">
    <property type="term" value="C:DNA-directed RNA polymerase complex"/>
    <property type="evidence" value="ECO:0007669"/>
    <property type="project" value="UniProtKB-KW"/>
</dbReference>
<dbReference type="Pfam" id="PF01807">
    <property type="entry name" value="Zn_ribbon_DnaG"/>
    <property type="match status" value="1"/>
</dbReference>
<evidence type="ECO:0000256" key="12">
    <source>
        <dbReference type="HAMAP-Rule" id="MF_00974"/>
    </source>
</evidence>
<keyword evidence="9" id="KW-0460">Magnesium</keyword>
<dbReference type="InterPro" id="IPR030846">
    <property type="entry name" value="DnaG_bac"/>
</dbReference>
<dbReference type="Proteomes" id="UP000029712">
    <property type="component" value="Chromosome"/>
</dbReference>
<evidence type="ECO:0000313" key="15">
    <source>
        <dbReference type="Proteomes" id="UP000029712"/>
    </source>
</evidence>
<keyword evidence="6 12" id="KW-0479">Metal-binding</keyword>
<dbReference type="GO" id="GO:0006269">
    <property type="term" value="P:DNA replication, synthesis of primer"/>
    <property type="evidence" value="ECO:0007669"/>
    <property type="project" value="UniProtKB-UniRule"/>
</dbReference>
<dbReference type="SUPFAM" id="SSF57783">
    <property type="entry name" value="Zinc beta-ribbon"/>
    <property type="match status" value="1"/>
</dbReference>
<dbReference type="InterPro" id="IPR036977">
    <property type="entry name" value="DNA_primase_Znf_CHC2"/>
</dbReference>
<keyword evidence="10 12" id="KW-0238">DNA-binding</keyword>
<dbReference type="Gene3D" id="3.90.980.10">
    <property type="entry name" value="DNA primase, catalytic core, N-terminal domain"/>
    <property type="match status" value="1"/>
</dbReference>
<dbReference type="CDD" id="cd03364">
    <property type="entry name" value="TOPRIM_DnaG_primases"/>
    <property type="match status" value="1"/>
</dbReference>
<comment type="catalytic activity">
    <reaction evidence="12">
        <text>ssDNA + n NTP = ssDNA/pppN(pN)n-1 hybrid + (n-1) diphosphate.</text>
        <dbReference type="EC" id="2.7.7.101"/>
    </reaction>
</comment>
<keyword evidence="4 12" id="KW-0548">Nucleotidyltransferase</keyword>
<keyword evidence="7 12" id="KW-0863">Zinc-finger</keyword>
<name>A0A454C9G7_METHO</name>
<dbReference type="AlphaFoldDB" id="A0A454C9G7"/>
<dbReference type="GO" id="GO:0005737">
    <property type="term" value="C:cytoplasm"/>
    <property type="evidence" value="ECO:0007669"/>
    <property type="project" value="TreeGrafter"/>
</dbReference>
<dbReference type="InterPro" id="IPR002694">
    <property type="entry name" value="Znf_CHC2"/>
</dbReference>
<evidence type="ECO:0000256" key="6">
    <source>
        <dbReference type="ARBA" id="ARBA00022723"/>
    </source>
</evidence>
<evidence type="ECO:0000256" key="1">
    <source>
        <dbReference type="ARBA" id="ARBA00022478"/>
    </source>
</evidence>
<dbReference type="InterPro" id="IPR013264">
    <property type="entry name" value="DNAG_N"/>
</dbReference>
<dbReference type="PROSITE" id="PS50880">
    <property type="entry name" value="TOPRIM"/>
    <property type="match status" value="1"/>
</dbReference>
<reference evidence="14 15" key="1">
    <citation type="submission" date="2014-08" db="EMBL/GenBank/DDBJ databases">
        <authorList>
            <person name="Kuleshov K."/>
            <person name="Dedkov V."/>
            <person name="Markelov M."/>
            <person name="Pimkina E."/>
        </authorList>
    </citation>
    <scope>NUCLEOTIDE SEQUENCE [LARGE SCALE GENOMIC DNA]</scope>
    <source>
        <strain evidence="15">TOA</strain>
    </source>
</reference>
<evidence type="ECO:0000256" key="8">
    <source>
        <dbReference type="ARBA" id="ARBA00022833"/>
    </source>
</evidence>
<dbReference type="GO" id="GO:0003899">
    <property type="term" value="F:DNA-directed RNA polymerase activity"/>
    <property type="evidence" value="ECO:0007669"/>
    <property type="project" value="UniProtKB-UniRule"/>
</dbReference>
<evidence type="ECO:0000313" key="14">
    <source>
        <dbReference type="EMBL" id="AYN65362.1"/>
    </source>
</evidence>
<dbReference type="Gene3D" id="3.90.580.10">
    <property type="entry name" value="Zinc finger, CHC2-type domain"/>
    <property type="match status" value="1"/>
</dbReference>
<dbReference type="SMART" id="SM00400">
    <property type="entry name" value="ZnF_CHCC"/>
    <property type="match status" value="1"/>
</dbReference>
<dbReference type="EC" id="2.7.7.101" evidence="12"/>
<dbReference type="Pfam" id="PF08275">
    <property type="entry name" value="DNAG_N"/>
    <property type="match status" value="1"/>
</dbReference>
<evidence type="ECO:0000256" key="2">
    <source>
        <dbReference type="ARBA" id="ARBA00022515"/>
    </source>
</evidence>
<dbReference type="GO" id="GO:0003677">
    <property type="term" value="F:DNA binding"/>
    <property type="evidence" value="ECO:0007669"/>
    <property type="project" value="UniProtKB-KW"/>
</dbReference>
<dbReference type="HAMAP" id="MF_00974">
    <property type="entry name" value="DNA_primase_DnaG"/>
    <property type="match status" value="1"/>
</dbReference>
<keyword evidence="3 12" id="KW-0808">Transferase</keyword>
<keyword evidence="2 12" id="KW-0639">Primosome</keyword>
<dbReference type="EMBL" id="CP033021">
    <property type="protein sequence ID" value="AYN65362.1"/>
    <property type="molecule type" value="Genomic_DNA"/>
</dbReference>
<comment type="similarity">
    <text evidence="12">Belongs to the DnaG primase family.</text>
</comment>
<comment type="function">
    <text evidence="12">RNA polymerase that catalyzes the synthesis of short RNA molecules used as primers for DNA polymerase during DNA replication.</text>
</comment>
<keyword evidence="11 12" id="KW-0804">Transcription</keyword>
<evidence type="ECO:0000256" key="11">
    <source>
        <dbReference type="ARBA" id="ARBA00023163"/>
    </source>
</evidence>
<dbReference type="GO" id="GO:1990077">
    <property type="term" value="C:primosome complex"/>
    <property type="evidence" value="ECO:0007669"/>
    <property type="project" value="UniProtKB-KW"/>
</dbReference>
<evidence type="ECO:0000256" key="9">
    <source>
        <dbReference type="ARBA" id="ARBA00022842"/>
    </source>
</evidence>
<organism evidence="14 15">
    <name type="scientific">Metamycoplasma hominis</name>
    <name type="common">Mycoplasma hominis</name>
    <dbReference type="NCBI Taxonomy" id="2098"/>
    <lineage>
        <taxon>Bacteria</taxon>
        <taxon>Bacillati</taxon>
        <taxon>Mycoplasmatota</taxon>
        <taxon>Mycoplasmoidales</taxon>
        <taxon>Metamycoplasmataceae</taxon>
        <taxon>Metamycoplasma</taxon>
    </lineage>
</organism>
<accession>A0A454C9G7</accession>
<keyword evidence="5 12" id="KW-0235">DNA replication</keyword>
<keyword evidence="8 12" id="KW-0862">Zinc</keyword>
<comment type="domain">
    <text evidence="12">Contains an N-terminal zinc-binding domain, a central core domain that contains the primase activity, and a C-terminal DnaB-binding domain.</text>
</comment>
<dbReference type="InterPro" id="IPR006295">
    <property type="entry name" value="DNA_primase_DnaG"/>
</dbReference>
<evidence type="ECO:0000256" key="3">
    <source>
        <dbReference type="ARBA" id="ARBA00022679"/>
    </source>
</evidence>
<dbReference type="RefSeq" id="WP_036438484.1">
    <property type="nucleotide sequence ID" value="NZ_CP033021.1"/>
</dbReference>
<dbReference type="NCBIfam" id="TIGR01391">
    <property type="entry name" value="dnaG"/>
    <property type="match status" value="1"/>
</dbReference>
<dbReference type="Gene3D" id="3.40.1360.10">
    <property type="match status" value="1"/>
</dbReference>
<evidence type="ECO:0000256" key="5">
    <source>
        <dbReference type="ARBA" id="ARBA00022705"/>
    </source>
</evidence>
<evidence type="ECO:0000256" key="10">
    <source>
        <dbReference type="ARBA" id="ARBA00023125"/>
    </source>
</evidence>
<comment type="subunit">
    <text evidence="12">Monomer. Interacts with DnaB.</text>
</comment>
<dbReference type="InterPro" id="IPR050219">
    <property type="entry name" value="DnaG_primase"/>
</dbReference>
<dbReference type="OrthoDB" id="9803773at2"/>
<evidence type="ECO:0000256" key="7">
    <source>
        <dbReference type="ARBA" id="ARBA00022771"/>
    </source>
</evidence>
<comment type="cofactor">
    <cofactor evidence="12">
        <name>Zn(2+)</name>
        <dbReference type="ChEBI" id="CHEBI:29105"/>
    </cofactor>
    <text evidence="12">Binds 1 zinc ion per monomer.</text>
</comment>
<dbReference type="PANTHER" id="PTHR30313:SF2">
    <property type="entry name" value="DNA PRIMASE"/>
    <property type="match status" value="1"/>
</dbReference>
<dbReference type="SUPFAM" id="SSF56731">
    <property type="entry name" value="DNA primase core"/>
    <property type="match status" value="1"/>
</dbReference>
<dbReference type="FunFam" id="3.90.580.10:FF:000001">
    <property type="entry name" value="DNA primase"/>
    <property type="match status" value="1"/>
</dbReference>
<proteinExistence type="inferred from homology"/>
<protein>
    <recommendedName>
        <fullName evidence="12">DNA primase</fullName>
        <ecNumber evidence="12">2.7.7.101</ecNumber>
    </recommendedName>
</protein>
<dbReference type="PANTHER" id="PTHR30313">
    <property type="entry name" value="DNA PRIMASE"/>
    <property type="match status" value="1"/>
</dbReference>
<feature type="zinc finger region" description="CHC2-type" evidence="12">
    <location>
        <begin position="37"/>
        <end position="61"/>
    </location>
</feature>
<gene>
    <name evidence="12 14" type="primary">dnaG</name>
    <name evidence="14" type="ORF">KN71_001435</name>
</gene>
<evidence type="ECO:0000256" key="4">
    <source>
        <dbReference type="ARBA" id="ARBA00022695"/>
    </source>
</evidence>
<reference evidence="14 15" key="2">
    <citation type="submission" date="2018-10" db="EMBL/GenBank/DDBJ databases">
        <title>Detection and isolation of Mycoplasma hominis as a predominant microorganism from pelvic cavity of patient with salpingitis and tubo-ovarian abscess.</title>
        <authorList>
            <person name="Guschin A.E."/>
            <person name="Khayrullina G.A."/>
            <person name="Rakovskaya I.V."/>
            <person name="Shelenkov A.A."/>
            <person name="Shagin D.A."/>
        </authorList>
    </citation>
    <scope>NUCLEOTIDE SEQUENCE [LARGE SCALE GENOMIC DNA]</scope>
    <source>
        <strain evidence="15">TOA</strain>
    </source>
</reference>
<dbReference type="InterPro" id="IPR006171">
    <property type="entry name" value="TOPRIM_dom"/>
</dbReference>
<dbReference type="GO" id="GO:0008270">
    <property type="term" value="F:zinc ion binding"/>
    <property type="evidence" value="ECO:0007669"/>
    <property type="project" value="UniProtKB-UniRule"/>
</dbReference>
<keyword evidence="1 12" id="KW-0240">DNA-directed RNA polymerase</keyword>